<protein>
    <submittedName>
        <fullName evidence="1">Uncharacterized protein</fullName>
    </submittedName>
</protein>
<reference evidence="1" key="1">
    <citation type="submission" date="2014-05" db="EMBL/GenBank/DDBJ databases">
        <title>The transcriptome of the halophilic microalga Tetraselmis sp. GSL018 isolated from the Great Salt Lake, Utah.</title>
        <authorList>
            <person name="Jinkerson R.E."/>
            <person name="D'Adamo S."/>
            <person name="Posewitz M.C."/>
        </authorList>
    </citation>
    <scope>NUCLEOTIDE SEQUENCE</scope>
    <source>
        <strain evidence="1">GSL018</strain>
    </source>
</reference>
<proteinExistence type="predicted"/>
<name>A0A061R741_9CHLO</name>
<gene>
    <name evidence="1" type="ORF">TSPGSL018_8052</name>
</gene>
<organism evidence="1">
    <name type="scientific">Tetraselmis sp. GSL018</name>
    <dbReference type="NCBI Taxonomy" id="582737"/>
    <lineage>
        <taxon>Eukaryota</taxon>
        <taxon>Viridiplantae</taxon>
        <taxon>Chlorophyta</taxon>
        <taxon>core chlorophytes</taxon>
        <taxon>Chlorodendrophyceae</taxon>
        <taxon>Chlorodendrales</taxon>
        <taxon>Chlorodendraceae</taxon>
        <taxon>Tetraselmis</taxon>
    </lineage>
</organism>
<dbReference type="AlphaFoldDB" id="A0A061R741"/>
<evidence type="ECO:0000313" key="1">
    <source>
        <dbReference type="EMBL" id="JAC68727.1"/>
    </source>
</evidence>
<accession>A0A061R741</accession>
<dbReference type="EMBL" id="GBEZ01017624">
    <property type="protein sequence ID" value="JAC68727.1"/>
    <property type="molecule type" value="Transcribed_RNA"/>
</dbReference>
<sequence>MQNAVQGGPLSSSTIKFLEDSIGGKRNDVLSFKLAMPGSVPPSSSKPSRTSMPLPYTILVPRLELVPLPAQMCQ</sequence>